<dbReference type="AlphaFoldDB" id="A0AAV4I9F6"/>
<dbReference type="InterPro" id="IPR050309">
    <property type="entry name" value="Type-B_Carboxylest/Lipase"/>
</dbReference>
<dbReference type="Gene3D" id="3.40.50.1820">
    <property type="entry name" value="alpha/beta hydrolase"/>
    <property type="match status" value="1"/>
</dbReference>
<protein>
    <submittedName>
        <fullName evidence="3">Carboxylic ester hydrolase</fullName>
    </submittedName>
</protein>
<evidence type="ECO:0000313" key="3">
    <source>
        <dbReference type="EMBL" id="GFS06203.1"/>
    </source>
</evidence>
<dbReference type="InterPro" id="IPR002018">
    <property type="entry name" value="CarbesteraseB"/>
</dbReference>
<feature type="chain" id="PRO_5043954919" evidence="1">
    <location>
        <begin position="22"/>
        <end position="123"/>
    </location>
</feature>
<feature type="domain" description="Carboxylesterase type B" evidence="2">
    <location>
        <begin position="22"/>
        <end position="112"/>
    </location>
</feature>
<keyword evidence="1" id="KW-0732">Signal</keyword>
<dbReference type="Pfam" id="PF00135">
    <property type="entry name" value="COesterase"/>
    <property type="match status" value="1"/>
</dbReference>
<sequence>MKAFPTKLLCFSFLLPVLVAAAPEIEIPAGRILGQDKLSYITRRPYYVYYGIPFAEPPTGDLRFLPPTPFRGTSPQAVISSDTYRPACMQGYYSGPISEDCLHLNVFVPQGALILKKYLYASI</sequence>
<gene>
    <name evidence="3" type="ORF">ElyMa_006538400</name>
</gene>
<proteinExistence type="predicted"/>
<name>A0AAV4I9F6_9GAST</name>
<accession>A0AAV4I9F6</accession>
<evidence type="ECO:0000313" key="4">
    <source>
        <dbReference type="Proteomes" id="UP000762676"/>
    </source>
</evidence>
<dbReference type="EMBL" id="BMAT01013135">
    <property type="protein sequence ID" value="GFS06203.1"/>
    <property type="molecule type" value="Genomic_DNA"/>
</dbReference>
<comment type="caution">
    <text evidence="3">The sequence shown here is derived from an EMBL/GenBank/DDBJ whole genome shotgun (WGS) entry which is preliminary data.</text>
</comment>
<feature type="signal peptide" evidence="1">
    <location>
        <begin position="1"/>
        <end position="21"/>
    </location>
</feature>
<dbReference type="SUPFAM" id="SSF53474">
    <property type="entry name" value="alpha/beta-Hydrolases"/>
    <property type="match status" value="1"/>
</dbReference>
<dbReference type="GO" id="GO:0016787">
    <property type="term" value="F:hydrolase activity"/>
    <property type="evidence" value="ECO:0007669"/>
    <property type="project" value="UniProtKB-KW"/>
</dbReference>
<evidence type="ECO:0000256" key="1">
    <source>
        <dbReference type="SAM" id="SignalP"/>
    </source>
</evidence>
<evidence type="ECO:0000259" key="2">
    <source>
        <dbReference type="Pfam" id="PF00135"/>
    </source>
</evidence>
<reference evidence="3 4" key="1">
    <citation type="journal article" date="2021" name="Elife">
        <title>Chloroplast acquisition without the gene transfer in kleptoplastic sea slugs, Plakobranchus ocellatus.</title>
        <authorList>
            <person name="Maeda T."/>
            <person name="Takahashi S."/>
            <person name="Yoshida T."/>
            <person name="Shimamura S."/>
            <person name="Takaki Y."/>
            <person name="Nagai Y."/>
            <person name="Toyoda A."/>
            <person name="Suzuki Y."/>
            <person name="Arimoto A."/>
            <person name="Ishii H."/>
            <person name="Satoh N."/>
            <person name="Nishiyama T."/>
            <person name="Hasebe M."/>
            <person name="Maruyama T."/>
            <person name="Minagawa J."/>
            <person name="Obokata J."/>
            <person name="Shigenobu S."/>
        </authorList>
    </citation>
    <scope>NUCLEOTIDE SEQUENCE [LARGE SCALE GENOMIC DNA]</scope>
</reference>
<keyword evidence="4" id="KW-1185">Reference proteome</keyword>
<dbReference type="InterPro" id="IPR029058">
    <property type="entry name" value="AB_hydrolase_fold"/>
</dbReference>
<dbReference type="PANTHER" id="PTHR11559">
    <property type="entry name" value="CARBOXYLESTERASE"/>
    <property type="match status" value="1"/>
</dbReference>
<keyword evidence="3" id="KW-0378">Hydrolase</keyword>
<organism evidence="3 4">
    <name type="scientific">Elysia marginata</name>
    <dbReference type="NCBI Taxonomy" id="1093978"/>
    <lineage>
        <taxon>Eukaryota</taxon>
        <taxon>Metazoa</taxon>
        <taxon>Spiralia</taxon>
        <taxon>Lophotrochozoa</taxon>
        <taxon>Mollusca</taxon>
        <taxon>Gastropoda</taxon>
        <taxon>Heterobranchia</taxon>
        <taxon>Euthyneura</taxon>
        <taxon>Panpulmonata</taxon>
        <taxon>Sacoglossa</taxon>
        <taxon>Placobranchoidea</taxon>
        <taxon>Plakobranchidae</taxon>
        <taxon>Elysia</taxon>
    </lineage>
</organism>
<dbReference type="Proteomes" id="UP000762676">
    <property type="component" value="Unassembled WGS sequence"/>
</dbReference>